<dbReference type="RefSeq" id="WP_160951973.1">
    <property type="nucleotide sequence ID" value="NZ_WWEQ01000002.1"/>
</dbReference>
<dbReference type="Proteomes" id="UP000469215">
    <property type="component" value="Unassembled WGS sequence"/>
</dbReference>
<reference evidence="2 3" key="1">
    <citation type="submission" date="2020-01" db="EMBL/GenBank/DDBJ databases">
        <authorList>
            <person name="Deng T."/>
        </authorList>
    </citation>
    <scope>NUCLEOTIDE SEQUENCE [LARGE SCALE GENOMIC DNA]</scope>
    <source>
        <strain evidence="2 3">5221</strain>
    </source>
</reference>
<evidence type="ECO:0000256" key="1">
    <source>
        <dbReference type="SAM" id="MobiDB-lite"/>
    </source>
</evidence>
<sequence>MSKATATVEEWEAKAERARAESAELDQTSGAAILDDPSAAERITVKVQAKEREARAYDAAAVEARQRLVDVYRKHLEDEAANLDKAAVQAQREADKHAGRVRALVDQLRDLDGVEYAPVEEWHEGPQGRWRDVPKSEDLGDKVEAAKNHAGLIRFYLEHGKRPGPLDEFYAVEPNEALSEVIAAGVQL</sequence>
<proteinExistence type="predicted"/>
<feature type="region of interest" description="Disordered" evidence="1">
    <location>
        <begin position="1"/>
        <end position="30"/>
    </location>
</feature>
<keyword evidence="3" id="KW-1185">Reference proteome</keyword>
<dbReference type="AlphaFoldDB" id="A0A6N9H3I7"/>
<organism evidence="2 3">
    <name type="scientific">Brevibacterium rongguiense</name>
    <dbReference type="NCBI Taxonomy" id="2695267"/>
    <lineage>
        <taxon>Bacteria</taxon>
        <taxon>Bacillati</taxon>
        <taxon>Actinomycetota</taxon>
        <taxon>Actinomycetes</taxon>
        <taxon>Micrococcales</taxon>
        <taxon>Brevibacteriaceae</taxon>
        <taxon>Brevibacterium</taxon>
    </lineage>
</organism>
<evidence type="ECO:0000313" key="2">
    <source>
        <dbReference type="EMBL" id="MYM18505.1"/>
    </source>
</evidence>
<feature type="compositionally biased region" description="Basic and acidic residues" evidence="1">
    <location>
        <begin position="11"/>
        <end position="22"/>
    </location>
</feature>
<evidence type="ECO:0000313" key="3">
    <source>
        <dbReference type="Proteomes" id="UP000469215"/>
    </source>
</evidence>
<dbReference type="EMBL" id="WWEQ01000002">
    <property type="protein sequence ID" value="MYM18505.1"/>
    <property type="molecule type" value="Genomic_DNA"/>
</dbReference>
<name>A0A6N9H3I7_9MICO</name>
<accession>A0A6N9H3I7</accession>
<comment type="caution">
    <text evidence="2">The sequence shown here is derived from an EMBL/GenBank/DDBJ whole genome shotgun (WGS) entry which is preliminary data.</text>
</comment>
<protein>
    <submittedName>
        <fullName evidence="2">Uncharacterized protein</fullName>
    </submittedName>
</protein>
<gene>
    <name evidence="2" type="ORF">GSY69_00555</name>
</gene>